<dbReference type="Proteomes" id="UP000516349">
    <property type="component" value="Chromosome"/>
</dbReference>
<keyword evidence="2" id="KW-0081">Bacteriolytic enzyme</keyword>
<proteinExistence type="predicted"/>
<dbReference type="SUPFAM" id="SSF53955">
    <property type="entry name" value="Lysozyme-like"/>
    <property type="match status" value="1"/>
</dbReference>
<dbReference type="AlphaFoldDB" id="A0A7H1NS83"/>
<accession>A0A7H1NS83</accession>
<evidence type="ECO:0000313" key="4">
    <source>
        <dbReference type="EMBL" id="QNT78643.1"/>
    </source>
</evidence>
<feature type="domain" description="Pesticin C-terminal" evidence="3">
    <location>
        <begin position="45"/>
        <end position="164"/>
    </location>
</feature>
<protein>
    <recommendedName>
        <fullName evidence="3">Pesticin C-terminal domain-containing protein</fullName>
    </recommendedName>
</protein>
<dbReference type="KEGG" id="ebla:JGUZn3_14180"/>
<evidence type="ECO:0000313" key="5">
    <source>
        <dbReference type="Proteomes" id="UP000516349"/>
    </source>
</evidence>
<organism evidence="4 5">
    <name type="scientific">Entomobacter blattae</name>
    <dbReference type="NCBI Taxonomy" id="2762277"/>
    <lineage>
        <taxon>Bacteria</taxon>
        <taxon>Pseudomonadati</taxon>
        <taxon>Pseudomonadota</taxon>
        <taxon>Alphaproteobacteria</taxon>
        <taxon>Acetobacterales</taxon>
        <taxon>Acetobacteraceae</taxon>
        <taxon>Entomobacter</taxon>
    </lineage>
</organism>
<dbReference type="GO" id="GO:0003796">
    <property type="term" value="F:lysozyme activity"/>
    <property type="evidence" value="ECO:0007669"/>
    <property type="project" value="InterPro"/>
</dbReference>
<keyword evidence="1" id="KW-0929">Antimicrobial</keyword>
<dbReference type="GO" id="GO:0031640">
    <property type="term" value="P:killing of cells of another organism"/>
    <property type="evidence" value="ECO:0007669"/>
    <property type="project" value="UniProtKB-KW"/>
</dbReference>
<dbReference type="Gene3D" id="1.10.530.40">
    <property type="match status" value="1"/>
</dbReference>
<dbReference type="InterPro" id="IPR031922">
    <property type="entry name" value="Pesticin_C"/>
</dbReference>
<dbReference type="InterPro" id="IPR023346">
    <property type="entry name" value="Lysozyme-like_dom_sf"/>
</dbReference>
<dbReference type="EMBL" id="CP060244">
    <property type="protein sequence ID" value="QNT78643.1"/>
    <property type="molecule type" value="Genomic_DNA"/>
</dbReference>
<dbReference type="InterPro" id="IPR023347">
    <property type="entry name" value="Lysozyme_dom_sf"/>
</dbReference>
<sequence length="203" mass="22410">MGDDEGVFVITTFGGLGVIKRAGFYGFFISDDDFVVLDDKIVISADLGGRSEQSLIKDGVDPALAHKLVPYTGMKGSVAARYVAEHPLDLTQEEALGISYVYREKTTAENFNATVQAINPDSTLRFEDLPYNTKTAIVDLRYQYGPGVNVTPGYTVLIASGSWQDVVDELRNFHDAYKSRREDEAKLIEADIKAGYLKADRLK</sequence>
<name>A0A7H1NS83_9PROT</name>
<keyword evidence="5" id="KW-1185">Reference proteome</keyword>
<dbReference type="Pfam" id="PF16754">
    <property type="entry name" value="Pesticin"/>
    <property type="match status" value="1"/>
</dbReference>
<evidence type="ECO:0000259" key="3">
    <source>
        <dbReference type="Pfam" id="PF16754"/>
    </source>
</evidence>
<reference evidence="4 5" key="1">
    <citation type="submission" date="2020-08" db="EMBL/GenBank/DDBJ databases">
        <title>Complete genome sequence of Entomobacter blattae G55GP.</title>
        <authorList>
            <person name="Poehlein A."/>
            <person name="Guzman J."/>
            <person name="Daniel R."/>
            <person name="Vilcinskas A."/>
        </authorList>
    </citation>
    <scope>NUCLEOTIDE SEQUENCE [LARGE SCALE GENOMIC DNA]</scope>
    <source>
        <strain evidence="4 5">G55GP</strain>
    </source>
</reference>
<gene>
    <name evidence="4" type="ORF">JGUZn3_14180</name>
</gene>
<dbReference type="GO" id="GO:0042742">
    <property type="term" value="P:defense response to bacterium"/>
    <property type="evidence" value="ECO:0007669"/>
    <property type="project" value="UniProtKB-KW"/>
</dbReference>
<evidence type="ECO:0000256" key="2">
    <source>
        <dbReference type="ARBA" id="ARBA00022638"/>
    </source>
</evidence>
<evidence type="ECO:0000256" key="1">
    <source>
        <dbReference type="ARBA" id="ARBA00022529"/>
    </source>
</evidence>